<dbReference type="OrthoDB" id="3557394at2759"/>
<dbReference type="Pfam" id="PF26639">
    <property type="entry name" value="Het-6_barrel"/>
    <property type="match status" value="1"/>
</dbReference>
<comment type="caution">
    <text evidence="2">The sequence shown here is derived from an EMBL/GenBank/DDBJ whole genome shotgun (WGS) entry which is preliminary data.</text>
</comment>
<dbReference type="EMBL" id="NKCI01000164">
    <property type="protein sequence ID" value="RSL50401.1"/>
    <property type="molecule type" value="Genomic_DNA"/>
</dbReference>
<protein>
    <recommendedName>
        <fullName evidence="1">Heterokaryon incompatibility domain-containing protein</fullName>
    </recommendedName>
</protein>
<dbReference type="AlphaFoldDB" id="A0A428PBE5"/>
<dbReference type="Pfam" id="PF06985">
    <property type="entry name" value="HET"/>
    <property type="match status" value="1"/>
</dbReference>
<evidence type="ECO:0000313" key="3">
    <source>
        <dbReference type="Proteomes" id="UP000288168"/>
    </source>
</evidence>
<evidence type="ECO:0000313" key="2">
    <source>
        <dbReference type="EMBL" id="RSL50401.1"/>
    </source>
</evidence>
<sequence length="585" mass="66136">MRSHILDLSNVDIGLLRLLPGKPDDEIVCDVRTVPLKSDPTYETLSYVWGDQSNTRQITCDGSPRIITESLYLALSRLRLRDRPRTVWIDQLCIDQTNDVEKSLQVSVMRDIYRKASRGLIWLGELPPEEQTGFPETHVALVFQYLTEMITDLANAGPSVEGVQPRDLGEVILALMGSQCAKWQGVKWWQRIWTIQEAKLPRESDLMWGGYTLSFDILKRVAIGLVRDGSGVGRRFEQCFALGPLSNEFCIPLMNLQINDPAPILGPLYRWRSRDATNPLDKIYALMGLLPEEAFESVPFCNYTISETELYTRVTLDLIRHHQGLLPICGRRGEPRVTPGLPSWVVDWTFADDPTQRTTDYFGHCWGYNYFKCSGGKYVEPEITPDRTGLVLQGTQVDKIAMLGSVNYLLDYRQLSDGEYDEHTLHTISLWSSVFYDWLGNRSADEPYIGNKAMTCLEAVCRVLIGDLVYHGSEPSHHASEEEVAWVRNYARGDWVPSIAASARDMARSQAFLITESGYFGIGPPDAKIGDEVWVLLCGKVPHVIRRRDGPDLEFEYIGDAYVQGIMEGEVIAKSDTAIEKVTLR</sequence>
<dbReference type="STRING" id="1325734.A0A428PBE5"/>
<proteinExistence type="predicted"/>
<dbReference type="Proteomes" id="UP000288168">
    <property type="component" value="Unassembled WGS sequence"/>
</dbReference>
<organism evidence="2 3">
    <name type="scientific">Fusarium duplospermum</name>
    <dbReference type="NCBI Taxonomy" id="1325734"/>
    <lineage>
        <taxon>Eukaryota</taxon>
        <taxon>Fungi</taxon>
        <taxon>Dikarya</taxon>
        <taxon>Ascomycota</taxon>
        <taxon>Pezizomycotina</taxon>
        <taxon>Sordariomycetes</taxon>
        <taxon>Hypocreomycetidae</taxon>
        <taxon>Hypocreales</taxon>
        <taxon>Nectriaceae</taxon>
        <taxon>Fusarium</taxon>
        <taxon>Fusarium solani species complex</taxon>
    </lineage>
</organism>
<reference evidence="2 3" key="1">
    <citation type="submission" date="2017-06" db="EMBL/GenBank/DDBJ databases">
        <title>Comparative genomic analysis of Ambrosia Fusariam Clade fungi.</title>
        <authorList>
            <person name="Stajich J.E."/>
            <person name="Carrillo J."/>
            <person name="Kijimoto T."/>
            <person name="Eskalen A."/>
            <person name="O'Donnell K."/>
            <person name="Kasson M."/>
        </authorList>
    </citation>
    <scope>NUCLEOTIDE SEQUENCE [LARGE SCALE GENOMIC DNA]</scope>
    <source>
        <strain evidence="2 3">NRRL62584</strain>
    </source>
</reference>
<dbReference type="InterPro" id="IPR010730">
    <property type="entry name" value="HET"/>
</dbReference>
<feature type="domain" description="Heterokaryon incompatibility" evidence="1">
    <location>
        <begin position="42"/>
        <end position="197"/>
    </location>
</feature>
<evidence type="ECO:0000259" key="1">
    <source>
        <dbReference type="Pfam" id="PF06985"/>
    </source>
</evidence>
<dbReference type="PANTHER" id="PTHR24148:SF73">
    <property type="entry name" value="HET DOMAIN PROTEIN (AFU_ORTHOLOGUE AFUA_8G01020)"/>
    <property type="match status" value="1"/>
</dbReference>
<gene>
    <name evidence="2" type="ORF">CEP54_011941</name>
</gene>
<dbReference type="PANTHER" id="PTHR24148">
    <property type="entry name" value="ANKYRIN REPEAT DOMAIN-CONTAINING PROTEIN 39 HOMOLOG-RELATED"/>
    <property type="match status" value="1"/>
</dbReference>
<name>A0A428PBE5_9HYPO</name>
<dbReference type="InterPro" id="IPR052895">
    <property type="entry name" value="HetReg/Transcr_Mod"/>
</dbReference>
<accession>A0A428PBE5</accession>
<keyword evidence="3" id="KW-1185">Reference proteome</keyword>